<sequence length="186" mass="21168">MHVLSALHQGPDLLKCSDHHHNLALNIGFLPHCQVLRFTSWGHGLNHQLGVGLVGDVPFAHPSGLGCDFPVLLSRRLHTLELDRKAADCRERSTRLPTAHRRQNPTRSSTKEQNHCWLLRNSNVVARILRLLGEQNHCWLGVGKHSYKTFEKRFVSYRNQLAHLSSDFANKVRSFSFCSGYVPYNS</sequence>
<dbReference type="Proteomes" id="UP001162992">
    <property type="component" value="Chromosome 1"/>
</dbReference>
<evidence type="ECO:0000313" key="1">
    <source>
        <dbReference type="EMBL" id="KAJ7570900.1"/>
    </source>
</evidence>
<name>A0ACC2EWQ3_DIPCM</name>
<proteinExistence type="predicted"/>
<evidence type="ECO:0000313" key="2">
    <source>
        <dbReference type="Proteomes" id="UP001162992"/>
    </source>
</evidence>
<reference evidence="2" key="1">
    <citation type="journal article" date="2024" name="Proc. Natl. Acad. Sci. U.S.A.">
        <title>Extraordinary preservation of gene collinearity over three hundred million years revealed in homosporous lycophytes.</title>
        <authorList>
            <person name="Li C."/>
            <person name="Wickell D."/>
            <person name="Kuo L.Y."/>
            <person name="Chen X."/>
            <person name="Nie B."/>
            <person name="Liao X."/>
            <person name="Peng D."/>
            <person name="Ji J."/>
            <person name="Jenkins J."/>
            <person name="Williams M."/>
            <person name="Shu S."/>
            <person name="Plott C."/>
            <person name="Barry K."/>
            <person name="Rajasekar S."/>
            <person name="Grimwood J."/>
            <person name="Han X."/>
            <person name="Sun S."/>
            <person name="Hou Z."/>
            <person name="He W."/>
            <person name="Dai G."/>
            <person name="Sun C."/>
            <person name="Schmutz J."/>
            <person name="Leebens-Mack J.H."/>
            <person name="Li F.W."/>
            <person name="Wang L."/>
        </authorList>
    </citation>
    <scope>NUCLEOTIDE SEQUENCE [LARGE SCALE GENOMIC DNA]</scope>
    <source>
        <strain evidence="2">cv. PW_Plant_1</strain>
    </source>
</reference>
<dbReference type="EMBL" id="CM055092">
    <property type="protein sequence ID" value="KAJ7570900.1"/>
    <property type="molecule type" value="Genomic_DNA"/>
</dbReference>
<protein>
    <submittedName>
        <fullName evidence="1">Uncharacterized protein</fullName>
    </submittedName>
</protein>
<organism evidence="1 2">
    <name type="scientific">Diphasiastrum complanatum</name>
    <name type="common">Issler's clubmoss</name>
    <name type="synonym">Lycopodium complanatum</name>
    <dbReference type="NCBI Taxonomy" id="34168"/>
    <lineage>
        <taxon>Eukaryota</taxon>
        <taxon>Viridiplantae</taxon>
        <taxon>Streptophyta</taxon>
        <taxon>Embryophyta</taxon>
        <taxon>Tracheophyta</taxon>
        <taxon>Lycopodiopsida</taxon>
        <taxon>Lycopodiales</taxon>
        <taxon>Lycopodiaceae</taxon>
        <taxon>Lycopodioideae</taxon>
        <taxon>Diphasiastrum</taxon>
    </lineage>
</organism>
<accession>A0ACC2EWQ3</accession>
<comment type="caution">
    <text evidence="1">The sequence shown here is derived from an EMBL/GenBank/DDBJ whole genome shotgun (WGS) entry which is preliminary data.</text>
</comment>
<keyword evidence="2" id="KW-1185">Reference proteome</keyword>
<gene>
    <name evidence="1" type="ORF">O6H91_01G138900</name>
</gene>